<reference evidence="1" key="1">
    <citation type="thesis" date="2020" institute="ProQuest LLC" country="789 East Eisenhower Parkway, Ann Arbor, MI, USA">
        <title>Comparative Genomics and Chromosome Evolution.</title>
        <authorList>
            <person name="Mudd A.B."/>
        </authorList>
    </citation>
    <scope>NUCLEOTIDE SEQUENCE</scope>
    <source>
        <strain evidence="1">HN-11 Male</strain>
        <tissue evidence="1">Kidney and liver</tissue>
    </source>
</reference>
<proteinExistence type="predicted"/>
<dbReference type="Proteomes" id="UP000770717">
    <property type="component" value="Unassembled WGS sequence"/>
</dbReference>
<dbReference type="EMBL" id="WNTK01000005">
    <property type="protein sequence ID" value="KAG9482850.1"/>
    <property type="molecule type" value="Genomic_DNA"/>
</dbReference>
<comment type="caution">
    <text evidence="1">The sequence shown here is derived from an EMBL/GenBank/DDBJ whole genome shotgun (WGS) entry which is preliminary data.</text>
</comment>
<accession>A0A8J6F9Q2</accession>
<protein>
    <submittedName>
        <fullName evidence="1">Uncharacterized protein</fullName>
    </submittedName>
</protein>
<gene>
    <name evidence="1" type="ORF">GDO78_009034</name>
</gene>
<organism evidence="1 2">
    <name type="scientific">Eleutherodactylus coqui</name>
    <name type="common">Puerto Rican coqui</name>
    <dbReference type="NCBI Taxonomy" id="57060"/>
    <lineage>
        <taxon>Eukaryota</taxon>
        <taxon>Metazoa</taxon>
        <taxon>Chordata</taxon>
        <taxon>Craniata</taxon>
        <taxon>Vertebrata</taxon>
        <taxon>Euteleostomi</taxon>
        <taxon>Amphibia</taxon>
        <taxon>Batrachia</taxon>
        <taxon>Anura</taxon>
        <taxon>Neobatrachia</taxon>
        <taxon>Hyloidea</taxon>
        <taxon>Eleutherodactylidae</taxon>
        <taxon>Eleutherodactylinae</taxon>
        <taxon>Eleutherodactylus</taxon>
        <taxon>Eleutherodactylus</taxon>
    </lineage>
</organism>
<evidence type="ECO:0000313" key="2">
    <source>
        <dbReference type="Proteomes" id="UP000770717"/>
    </source>
</evidence>
<name>A0A8J6F9Q2_ELECQ</name>
<evidence type="ECO:0000313" key="1">
    <source>
        <dbReference type="EMBL" id="KAG9482850.1"/>
    </source>
</evidence>
<dbReference type="AlphaFoldDB" id="A0A8J6F9Q2"/>
<keyword evidence="2" id="KW-1185">Reference proteome</keyword>
<sequence length="116" mass="12662">MLRNWADRPIRAPGKLLMNLFGAIMAASGVYGSSRHSVSGVTGFHLSPNVSSYFPGRGCRRFDAGPSSVTVHSSLASCPSLRPLIRTQRHGVALRYKSVRTRLHHMHGGGHVRNTK</sequence>